<dbReference type="EMBL" id="FNBT01000003">
    <property type="protein sequence ID" value="SDF42564.1"/>
    <property type="molecule type" value="Genomic_DNA"/>
</dbReference>
<dbReference type="Pfam" id="PF26371">
    <property type="entry name" value="AftB_C"/>
    <property type="match status" value="1"/>
</dbReference>
<keyword evidence="1" id="KW-1133">Transmembrane helix</keyword>
<reference evidence="4" key="1">
    <citation type="submission" date="2016-10" db="EMBL/GenBank/DDBJ databases">
        <authorList>
            <person name="Varghese N."/>
            <person name="Submissions S."/>
        </authorList>
    </citation>
    <scope>NUCLEOTIDE SEQUENCE [LARGE SCALE GENOMIC DNA]</scope>
    <source>
        <strain evidence="4">DSM 44268</strain>
    </source>
</reference>
<proteinExistence type="predicted"/>
<dbReference type="GO" id="GO:0016740">
    <property type="term" value="F:transferase activity"/>
    <property type="evidence" value="ECO:0007669"/>
    <property type="project" value="UniProtKB-KW"/>
</dbReference>
<organism evidence="3 4">
    <name type="scientific">Blastococcus aurantiacus</name>
    <dbReference type="NCBI Taxonomy" id="1550231"/>
    <lineage>
        <taxon>Bacteria</taxon>
        <taxon>Bacillati</taxon>
        <taxon>Actinomycetota</taxon>
        <taxon>Actinomycetes</taxon>
        <taxon>Geodermatophilales</taxon>
        <taxon>Geodermatophilaceae</taxon>
        <taxon>Blastococcus</taxon>
    </lineage>
</organism>
<feature type="domain" description="Terminal beta-(1-&gt;2)-arabinofuranosyltransferase C-terminal" evidence="2">
    <location>
        <begin position="443"/>
        <end position="547"/>
    </location>
</feature>
<keyword evidence="3" id="KW-0808">Transferase</keyword>
<accession>A0A1G7KZR4</accession>
<feature type="transmembrane region" description="Helical" evidence="1">
    <location>
        <begin position="201"/>
        <end position="221"/>
    </location>
</feature>
<name>A0A1G7KZR4_9ACTN</name>
<feature type="transmembrane region" description="Helical" evidence="1">
    <location>
        <begin position="166"/>
        <end position="195"/>
    </location>
</feature>
<protein>
    <submittedName>
        <fullName evidence="3">Arabinofuranosyltransferase</fullName>
    </submittedName>
</protein>
<evidence type="ECO:0000256" key="1">
    <source>
        <dbReference type="SAM" id="Phobius"/>
    </source>
</evidence>
<dbReference type="Proteomes" id="UP000199406">
    <property type="component" value="Unassembled WGS sequence"/>
</dbReference>
<feature type="transmembrane region" description="Helical" evidence="1">
    <location>
        <begin position="259"/>
        <end position="279"/>
    </location>
</feature>
<keyword evidence="4" id="KW-1185">Reference proteome</keyword>
<feature type="transmembrane region" description="Helical" evidence="1">
    <location>
        <begin position="337"/>
        <end position="357"/>
    </location>
</feature>
<evidence type="ECO:0000313" key="4">
    <source>
        <dbReference type="Proteomes" id="UP000199406"/>
    </source>
</evidence>
<keyword evidence="1" id="KW-0812">Transmembrane</keyword>
<dbReference type="STRING" id="1550231.SAMN05660662_2168"/>
<feature type="transmembrane region" description="Helical" evidence="1">
    <location>
        <begin position="109"/>
        <end position="128"/>
    </location>
</feature>
<feature type="transmembrane region" description="Helical" evidence="1">
    <location>
        <begin position="285"/>
        <end position="302"/>
    </location>
</feature>
<dbReference type="InterPro" id="IPR058983">
    <property type="entry name" value="AftB_C"/>
</dbReference>
<dbReference type="AlphaFoldDB" id="A0A1G7KZR4"/>
<gene>
    <name evidence="3" type="ORF">SAMN05660662_2168</name>
</gene>
<evidence type="ECO:0000313" key="3">
    <source>
        <dbReference type="EMBL" id="SDF42564.1"/>
    </source>
</evidence>
<sequence length="569" mass="60363">MSTVERALYAAVLLGVLVAGWARRWTSDDAFINFRVVENLLAGNGPVFSAGERTEVATSAAWLAVLTVAEAVVPGDAVAWSSVVLGLALTATGVLFAMLGARRLFAGTAARLSVPFGAVVFLALPPAWDFTTSGLETGMSFAWLGTSFWALVRWMQSGQRCAGRPLWLFVLLGLGPLVRPDFALVAGILLLWLTVASVGPWWRRLLGLFAAGVLPVAYQVFRMGYYGLLVPNTAVAKESSRPLWGRGTDYLVDLVGPHLLWVPGLLLVAMLVALLPALTWRALEWSLVAAVLLAAAAHALYVVRVGGDFMHGRLLMPSLFLLLCPLAAVPLTRARVWVGAALLTATGVWAVVSAAALRTGYEGGISAGGISDERGFYAGLAGVGHPVTIEDHGGAGVANYVDRVNRLADDGEDLVVLQVTPVRPDTDLDVLAPSARGVVFSVGNAGFYGYASDLDVFVLDGLGLTDAVNSHIEAGPPGRPGHEKVYPSWYLLARYGSPEIAERQFEGLPSDAMVAASRAALSCGDLAELVEATTGPLTWERFTDNLVGAPDRTSLRIPTDPFAAEREFC</sequence>
<feature type="transmembrane region" description="Helical" evidence="1">
    <location>
        <begin position="314"/>
        <end position="331"/>
    </location>
</feature>
<feature type="transmembrane region" description="Helical" evidence="1">
    <location>
        <begin position="77"/>
        <end position="97"/>
    </location>
</feature>
<keyword evidence="1" id="KW-0472">Membrane</keyword>
<evidence type="ECO:0000259" key="2">
    <source>
        <dbReference type="Pfam" id="PF26371"/>
    </source>
</evidence>